<dbReference type="Proteomes" id="UP000078576">
    <property type="component" value="Unassembled WGS sequence"/>
</dbReference>
<evidence type="ECO:0000313" key="5">
    <source>
        <dbReference type="Proteomes" id="UP000078576"/>
    </source>
</evidence>
<evidence type="ECO:0000259" key="3">
    <source>
        <dbReference type="Pfam" id="PF00615"/>
    </source>
</evidence>
<dbReference type="EMBL" id="KN714672">
    <property type="protein sequence ID" value="KUI54146.1"/>
    <property type="molecule type" value="Genomic_DNA"/>
</dbReference>
<reference evidence="5" key="1">
    <citation type="submission" date="2014-12" db="EMBL/GenBank/DDBJ databases">
        <title>Genome Sequence of Valsa Canker Pathogens Uncovers a Specific Adaption of Colonization on Woody Bark.</title>
        <authorList>
            <person name="Yin Z."/>
            <person name="Liu H."/>
            <person name="Gao X."/>
            <person name="Li Z."/>
            <person name="Song N."/>
            <person name="Ke X."/>
            <person name="Dai Q."/>
            <person name="Wu Y."/>
            <person name="Sun Y."/>
            <person name="Xu J.-R."/>
            <person name="Kang Z.K."/>
            <person name="Wang L."/>
            <person name="Huang L."/>
        </authorList>
    </citation>
    <scope>NUCLEOTIDE SEQUENCE [LARGE SCALE GENOMIC DNA]</scope>
    <source>
        <strain evidence="5">SXYL134</strain>
    </source>
</reference>
<dbReference type="InterPro" id="IPR016137">
    <property type="entry name" value="RGS"/>
</dbReference>
<dbReference type="Gene3D" id="1.10.167.10">
    <property type="entry name" value="Regulator of G-protein Signalling 4, domain 2"/>
    <property type="match status" value="1"/>
</dbReference>
<accession>A0A194UR90</accession>
<dbReference type="SUPFAM" id="SSF48097">
    <property type="entry name" value="Regulator of G-protein signaling, RGS"/>
    <property type="match status" value="1"/>
</dbReference>
<dbReference type="AlphaFoldDB" id="A0A194UR90"/>
<protein>
    <recommendedName>
        <fullName evidence="3">RGS domain-containing protein</fullName>
    </recommendedName>
</protein>
<feature type="region of interest" description="Disordered" evidence="1">
    <location>
        <begin position="28"/>
        <end position="47"/>
    </location>
</feature>
<feature type="transmembrane region" description="Helical" evidence="2">
    <location>
        <begin position="348"/>
        <end position="371"/>
    </location>
</feature>
<sequence length="463" mass="52040">MTGYPDWMRIWYRRPQWRDVGDYTRQLNDEDIKPTRSRSPTQGQSTSIPNRLALERVLENKTCSPMSLHDFYMYLQHVEHSSENLEFYLWYKNYEANAPKTTIEGIAEVPGDDAPLPPDSADVRPETQTSVVSSTSATIAAKESISSISDSIMKAEPPCARLAKPGVKWTDLFLDRPAEATTCTSERSLIKNPAPCVRRGTCPIDLNDEEKGAPAMPLAFTTQLSGTAPQAGDRAELDAAIARFLVPGAEKELNISHLLRQRTLNKLQESGDPRHLKPVADHIYEVMKNCSHRNFVALGVATGSYETICVGNLIGIICVIGGFLLVLLRALYPHIGAHSRWEVFCSFPLWWVGVTVPLLGTQGMCSVMLSMSKRQPLPWEKYEDDRSVITHATSSAGPIRWWKRYRAFMNRTVAHDRHLRVEDKNLRRLQRMILCQCAAGGAVAACLCVLLFIFLPIWKETVR</sequence>
<dbReference type="OrthoDB" id="3232309at2759"/>
<keyword evidence="5" id="KW-1185">Reference proteome</keyword>
<feature type="compositionally biased region" description="Polar residues" evidence="1">
    <location>
        <begin position="37"/>
        <end position="47"/>
    </location>
</feature>
<dbReference type="STRING" id="694573.A0A194UR90"/>
<dbReference type="PANTHER" id="PTHR39466">
    <property type="entry name" value="RGS DOMAIN-CONTAINING PROTEIN"/>
    <property type="match status" value="1"/>
</dbReference>
<organism evidence="4 5">
    <name type="scientific">Cytospora mali</name>
    <name type="common">Apple Valsa canker fungus</name>
    <name type="synonym">Valsa mali</name>
    <dbReference type="NCBI Taxonomy" id="578113"/>
    <lineage>
        <taxon>Eukaryota</taxon>
        <taxon>Fungi</taxon>
        <taxon>Dikarya</taxon>
        <taxon>Ascomycota</taxon>
        <taxon>Pezizomycotina</taxon>
        <taxon>Sordariomycetes</taxon>
        <taxon>Sordariomycetidae</taxon>
        <taxon>Diaporthales</taxon>
        <taxon>Cytosporaceae</taxon>
        <taxon>Cytospora</taxon>
    </lineage>
</organism>
<feature type="domain" description="RGS" evidence="3">
    <location>
        <begin position="237"/>
        <end position="296"/>
    </location>
</feature>
<name>A0A194UR90_CYTMA</name>
<evidence type="ECO:0000256" key="1">
    <source>
        <dbReference type="SAM" id="MobiDB-lite"/>
    </source>
</evidence>
<dbReference type="InterPro" id="IPR044926">
    <property type="entry name" value="RGS_subdomain_2"/>
</dbReference>
<feature type="transmembrane region" description="Helical" evidence="2">
    <location>
        <begin position="433"/>
        <end position="458"/>
    </location>
</feature>
<dbReference type="Pfam" id="PF00615">
    <property type="entry name" value="RGS"/>
    <property type="match status" value="1"/>
</dbReference>
<gene>
    <name evidence="4" type="ORF">VP1G_01638</name>
</gene>
<evidence type="ECO:0000256" key="2">
    <source>
        <dbReference type="SAM" id="Phobius"/>
    </source>
</evidence>
<dbReference type="InterPro" id="IPR036305">
    <property type="entry name" value="RGS_sf"/>
</dbReference>
<evidence type="ECO:0000313" key="4">
    <source>
        <dbReference type="EMBL" id="KUI54146.1"/>
    </source>
</evidence>
<keyword evidence="2" id="KW-0472">Membrane</keyword>
<keyword evidence="2" id="KW-0812">Transmembrane</keyword>
<keyword evidence="2" id="KW-1133">Transmembrane helix</keyword>
<feature type="transmembrane region" description="Helical" evidence="2">
    <location>
        <begin position="308"/>
        <end position="328"/>
    </location>
</feature>
<proteinExistence type="predicted"/>
<dbReference type="PANTHER" id="PTHR39466:SF1">
    <property type="entry name" value="RGS DOMAIN-CONTAINING PROTEIN"/>
    <property type="match status" value="1"/>
</dbReference>